<evidence type="ECO:0000259" key="5">
    <source>
        <dbReference type="Pfam" id="PF04542"/>
    </source>
</evidence>
<dbReference type="RefSeq" id="WP_247813906.1">
    <property type="nucleotide sequence ID" value="NZ_CP095855.1"/>
</dbReference>
<evidence type="ECO:0000256" key="3">
    <source>
        <dbReference type="ARBA" id="ARBA00023082"/>
    </source>
</evidence>
<dbReference type="InterPro" id="IPR036388">
    <property type="entry name" value="WH-like_DNA-bd_sf"/>
</dbReference>
<dbReference type="SUPFAM" id="SSF88946">
    <property type="entry name" value="Sigma2 domain of RNA polymerase sigma factors"/>
    <property type="match status" value="1"/>
</dbReference>
<evidence type="ECO:0000256" key="2">
    <source>
        <dbReference type="ARBA" id="ARBA00023015"/>
    </source>
</evidence>
<comment type="similarity">
    <text evidence="1">Belongs to the sigma-70 factor family. ECF subfamily.</text>
</comment>
<dbReference type="NCBIfam" id="TIGR02937">
    <property type="entry name" value="sigma70-ECF"/>
    <property type="match status" value="1"/>
</dbReference>
<dbReference type="Pfam" id="PF08281">
    <property type="entry name" value="Sigma70_r4_2"/>
    <property type="match status" value="1"/>
</dbReference>
<dbReference type="EMBL" id="CP095855">
    <property type="protein sequence ID" value="UPK71793.1"/>
    <property type="molecule type" value="Genomic_DNA"/>
</dbReference>
<dbReference type="SUPFAM" id="SSF88659">
    <property type="entry name" value="Sigma3 and sigma4 domains of RNA polymerase sigma factors"/>
    <property type="match status" value="1"/>
</dbReference>
<dbReference type="InterPro" id="IPR013324">
    <property type="entry name" value="RNA_pol_sigma_r3/r4-like"/>
</dbReference>
<evidence type="ECO:0000256" key="1">
    <source>
        <dbReference type="ARBA" id="ARBA00010641"/>
    </source>
</evidence>
<dbReference type="Gene3D" id="1.10.1740.10">
    <property type="match status" value="1"/>
</dbReference>
<evidence type="ECO:0000313" key="7">
    <source>
        <dbReference type="EMBL" id="UPK71793.1"/>
    </source>
</evidence>
<organism evidence="7 8">
    <name type="scientific">Chitinophaga filiformis</name>
    <name type="common">Myxococcus filiformis</name>
    <name type="synonym">Flexibacter filiformis</name>
    <dbReference type="NCBI Taxonomy" id="104663"/>
    <lineage>
        <taxon>Bacteria</taxon>
        <taxon>Pseudomonadati</taxon>
        <taxon>Bacteroidota</taxon>
        <taxon>Chitinophagia</taxon>
        <taxon>Chitinophagales</taxon>
        <taxon>Chitinophagaceae</taxon>
        <taxon>Chitinophaga</taxon>
    </lineage>
</organism>
<feature type="domain" description="RNA polymerase sigma-70 region 2" evidence="5">
    <location>
        <begin position="30"/>
        <end position="92"/>
    </location>
</feature>
<dbReference type="Gene3D" id="1.10.10.10">
    <property type="entry name" value="Winged helix-like DNA-binding domain superfamily/Winged helix DNA-binding domain"/>
    <property type="match status" value="1"/>
</dbReference>
<evidence type="ECO:0000259" key="6">
    <source>
        <dbReference type="Pfam" id="PF08281"/>
    </source>
</evidence>
<accession>A0ABY4I6S6</accession>
<evidence type="ECO:0000256" key="4">
    <source>
        <dbReference type="ARBA" id="ARBA00023163"/>
    </source>
</evidence>
<protein>
    <submittedName>
        <fullName evidence="7">Sigma-70 family RNA polymerase sigma factor</fullName>
    </submittedName>
</protein>
<reference evidence="7 8" key="1">
    <citation type="submission" date="2022-04" db="EMBL/GenBank/DDBJ databases">
        <title>The arsenic-methylating capacity of Chitinophaga filiformis YT5 during chitin decomposition.</title>
        <authorList>
            <person name="Chen G."/>
            <person name="Liang Y."/>
        </authorList>
    </citation>
    <scope>NUCLEOTIDE SEQUENCE [LARGE SCALE GENOMIC DNA]</scope>
    <source>
        <strain evidence="7 8">YT5</strain>
    </source>
</reference>
<dbReference type="InterPro" id="IPR007627">
    <property type="entry name" value="RNA_pol_sigma70_r2"/>
</dbReference>
<feature type="domain" description="RNA polymerase sigma factor 70 region 4 type 2" evidence="6">
    <location>
        <begin position="123"/>
        <end position="172"/>
    </location>
</feature>
<keyword evidence="3" id="KW-0731">Sigma factor</keyword>
<keyword evidence="4" id="KW-0804">Transcription</keyword>
<dbReference type="InterPro" id="IPR013325">
    <property type="entry name" value="RNA_pol_sigma_r2"/>
</dbReference>
<name>A0ABY4I6S6_CHIFI</name>
<evidence type="ECO:0000313" key="8">
    <source>
        <dbReference type="Proteomes" id="UP000830198"/>
    </source>
</evidence>
<sequence>MKGTETKLSDIELLEQIKADSTSALAELHAKYRTRMLREAFYIVNDLADAEDIVQEIFIDVWSRRDKIGTGPFLPYLLRATWNASVLHIRSKLDKAEKQKMYDYISEKITTEHPFEQEELAKLLDKALQMVPPAARKSFMLQYMEGHNQKGVAAQQNISLQVVKNNVSLALRILRSVLGSKKSL</sequence>
<dbReference type="PANTHER" id="PTHR43133:SF46">
    <property type="entry name" value="RNA POLYMERASE SIGMA-70 FACTOR ECF SUBFAMILY"/>
    <property type="match status" value="1"/>
</dbReference>
<dbReference type="Proteomes" id="UP000830198">
    <property type="component" value="Chromosome"/>
</dbReference>
<keyword evidence="2" id="KW-0805">Transcription regulation</keyword>
<gene>
    <name evidence="7" type="ORF">MYF79_10915</name>
</gene>
<dbReference type="Pfam" id="PF04542">
    <property type="entry name" value="Sigma70_r2"/>
    <property type="match status" value="1"/>
</dbReference>
<dbReference type="InterPro" id="IPR014284">
    <property type="entry name" value="RNA_pol_sigma-70_dom"/>
</dbReference>
<dbReference type="PANTHER" id="PTHR43133">
    <property type="entry name" value="RNA POLYMERASE ECF-TYPE SIGMA FACTO"/>
    <property type="match status" value="1"/>
</dbReference>
<dbReference type="InterPro" id="IPR013249">
    <property type="entry name" value="RNA_pol_sigma70_r4_t2"/>
</dbReference>
<dbReference type="InterPro" id="IPR039425">
    <property type="entry name" value="RNA_pol_sigma-70-like"/>
</dbReference>
<proteinExistence type="inferred from homology"/>
<keyword evidence="8" id="KW-1185">Reference proteome</keyword>